<dbReference type="AlphaFoldDB" id="A0A015KH94"/>
<accession>A0A015KH94</accession>
<organism evidence="2 3">
    <name type="scientific">Rhizophagus irregularis (strain DAOM 197198w)</name>
    <name type="common">Glomus intraradices</name>
    <dbReference type="NCBI Taxonomy" id="1432141"/>
    <lineage>
        <taxon>Eukaryota</taxon>
        <taxon>Fungi</taxon>
        <taxon>Fungi incertae sedis</taxon>
        <taxon>Mucoromycota</taxon>
        <taxon>Glomeromycotina</taxon>
        <taxon>Glomeromycetes</taxon>
        <taxon>Glomerales</taxon>
        <taxon>Glomeraceae</taxon>
        <taxon>Rhizophagus</taxon>
    </lineage>
</organism>
<name>A0A015KH94_RHIIW</name>
<dbReference type="PANTHER" id="PTHR43628">
    <property type="entry name" value="ACTIVATOR OF C KINASE PROTEIN 1-RELATED"/>
    <property type="match status" value="1"/>
</dbReference>
<reference evidence="2 3" key="1">
    <citation type="submission" date="2014-02" db="EMBL/GenBank/DDBJ databases">
        <title>Single nucleus genome sequencing reveals high similarity among nuclei of an endomycorrhizal fungus.</title>
        <authorList>
            <person name="Lin K."/>
            <person name="Geurts R."/>
            <person name="Zhang Z."/>
            <person name="Limpens E."/>
            <person name="Saunders D.G."/>
            <person name="Mu D."/>
            <person name="Pang E."/>
            <person name="Cao H."/>
            <person name="Cha H."/>
            <person name="Lin T."/>
            <person name="Zhou Q."/>
            <person name="Shang Y."/>
            <person name="Li Y."/>
            <person name="Ivanov S."/>
            <person name="Sharma T."/>
            <person name="Velzen R.V."/>
            <person name="Ruijter N.D."/>
            <person name="Aanen D.K."/>
            <person name="Win J."/>
            <person name="Kamoun S."/>
            <person name="Bisseling T."/>
            <person name="Huang S."/>
        </authorList>
    </citation>
    <scope>NUCLEOTIDE SEQUENCE [LARGE SCALE GENOMIC DNA]</scope>
    <source>
        <strain evidence="3">DAOM197198w</strain>
    </source>
</reference>
<gene>
    <name evidence="2" type="ORF">RirG_119820</name>
</gene>
<sequence length="646" mass="74566">MQNTINTNEWINYIEESISSEYFKLYEQKHFSNIQKVGTGRLGEVYRASWKNSQYFALKSFFNLDDVTAKEIVHEFKLQNDIQFHNNIIKFYGIIKFDSENQNSQSNNYLLVMEYADSGPLKNYLKENFNSLTWNVKYNFAYQLACAVSCLHNEGIVHCDLHSGNVLVHQNIIKLSDFGLSKRIESSSNTQSKLFGIIPYVDPKRFSEQIFSLNEKSDIYSVGVLFWEISSGQPPFYSKGKQYDIDLALEISQGLREELIPDTPEDYVNIYTECWNGEPDKRPTINQIVEVLKAIMTKTNIITENYQTELILHSTSTEGLNFIPTNIDTLLNIDNSLHGEMIQNFDKMDIREIVPRSLNEKNLNKTVNDTVNYIFKIINKGKESTRVKYNKDILDYFDNNINLQEIYYLLLTNQNDLNSKFLLGYFNYLGIETSENNKEAFDLFINASEQGHILAQFYVGLCYQSGCGTVKDENLAFKYYEKIANMGYASGLLKIGYFYDHGIGTIIDKQKAIELYQQAANLGNSVAQYNLALTYYNGDGVDKDYEKAFELCYKAANSENSDAQYNLALMYYNGEGTEKDYEKAFELYYKVANLGDSDAQYNLGIMYEYGKGIDKDINQAIYWYEESAKQGDQDAQNKLKKFKNIQ</sequence>
<dbReference type="InterPro" id="IPR052945">
    <property type="entry name" value="Mitotic_Regulator"/>
</dbReference>
<evidence type="ECO:0000313" key="3">
    <source>
        <dbReference type="Proteomes" id="UP000022910"/>
    </source>
</evidence>
<dbReference type="EMBL" id="JEMT01018240">
    <property type="protein sequence ID" value="EXX66854.1"/>
    <property type="molecule type" value="Genomic_DNA"/>
</dbReference>
<dbReference type="SUPFAM" id="SSF81901">
    <property type="entry name" value="HCP-like"/>
    <property type="match status" value="2"/>
</dbReference>
<keyword evidence="3" id="KW-1185">Reference proteome</keyword>
<dbReference type="Pfam" id="PF07714">
    <property type="entry name" value="PK_Tyr_Ser-Thr"/>
    <property type="match status" value="1"/>
</dbReference>
<dbReference type="Proteomes" id="UP000022910">
    <property type="component" value="Unassembled WGS sequence"/>
</dbReference>
<dbReference type="SUPFAM" id="SSF56112">
    <property type="entry name" value="Protein kinase-like (PK-like)"/>
    <property type="match status" value="1"/>
</dbReference>
<dbReference type="PANTHER" id="PTHR43628:SF1">
    <property type="entry name" value="CHITIN SYNTHASE REGULATORY FACTOR 2-RELATED"/>
    <property type="match status" value="1"/>
</dbReference>
<evidence type="ECO:0000259" key="1">
    <source>
        <dbReference type="PROSITE" id="PS50011"/>
    </source>
</evidence>
<dbReference type="PRINTS" id="PR00109">
    <property type="entry name" value="TYRKINASE"/>
</dbReference>
<dbReference type="InterPro" id="IPR006597">
    <property type="entry name" value="Sel1-like"/>
</dbReference>
<dbReference type="Gene3D" id="1.25.40.10">
    <property type="entry name" value="Tetratricopeptide repeat domain"/>
    <property type="match status" value="2"/>
</dbReference>
<dbReference type="Pfam" id="PF08238">
    <property type="entry name" value="Sel1"/>
    <property type="match status" value="6"/>
</dbReference>
<feature type="domain" description="Protein kinase" evidence="1">
    <location>
        <begin position="31"/>
        <end position="296"/>
    </location>
</feature>
<dbReference type="SMART" id="SM00671">
    <property type="entry name" value="SEL1"/>
    <property type="match status" value="6"/>
</dbReference>
<dbReference type="GO" id="GO:0005524">
    <property type="term" value="F:ATP binding"/>
    <property type="evidence" value="ECO:0007669"/>
    <property type="project" value="InterPro"/>
</dbReference>
<dbReference type="PROSITE" id="PS50011">
    <property type="entry name" value="PROTEIN_KINASE_DOM"/>
    <property type="match status" value="1"/>
</dbReference>
<dbReference type="InterPro" id="IPR011990">
    <property type="entry name" value="TPR-like_helical_dom_sf"/>
</dbReference>
<dbReference type="InterPro" id="IPR011009">
    <property type="entry name" value="Kinase-like_dom_sf"/>
</dbReference>
<proteinExistence type="predicted"/>
<dbReference type="GO" id="GO:0004672">
    <property type="term" value="F:protein kinase activity"/>
    <property type="evidence" value="ECO:0007669"/>
    <property type="project" value="InterPro"/>
</dbReference>
<dbReference type="InterPro" id="IPR000719">
    <property type="entry name" value="Prot_kinase_dom"/>
</dbReference>
<dbReference type="Gene3D" id="1.10.510.10">
    <property type="entry name" value="Transferase(Phosphotransferase) domain 1"/>
    <property type="match status" value="1"/>
</dbReference>
<dbReference type="HOGENOM" id="CLU_000288_7_12_1"/>
<protein>
    <submittedName>
        <fullName evidence="2">Skt5p</fullName>
    </submittedName>
</protein>
<comment type="caution">
    <text evidence="2">The sequence shown here is derived from an EMBL/GenBank/DDBJ whole genome shotgun (WGS) entry which is preliminary data.</text>
</comment>
<evidence type="ECO:0000313" key="2">
    <source>
        <dbReference type="EMBL" id="EXX66854.1"/>
    </source>
</evidence>
<dbReference type="InterPro" id="IPR001245">
    <property type="entry name" value="Ser-Thr/Tyr_kinase_cat_dom"/>
</dbReference>